<evidence type="ECO:0000313" key="2">
    <source>
        <dbReference type="Proteomes" id="UP001465755"/>
    </source>
</evidence>
<proteinExistence type="predicted"/>
<dbReference type="AlphaFoldDB" id="A0AAW1P2I5"/>
<dbReference type="Proteomes" id="UP001465755">
    <property type="component" value="Unassembled WGS sequence"/>
</dbReference>
<accession>A0AAW1P2I5</accession>
<evidence type="ECO:0008006" key="3">
    <source>
        <dbReference type="Google" id="ProtNLM"/>
    </source>
</evidence>
<comment type="caution">
    <text evidence="1">The sequence shown here is derived from an EMBL/GenBank/DDBJ whole genome shotgun (WGS) entry which is preliminary data.</text>
</comment>
<reference evidence="1 2" key="1">
    <citation type="journal article" date="2024" name="Nat. Commun.">
        <title>Phylogenomics reveals the evolutionary origins of lichenization in chlorophyte algae.</title>
        <authorList>
            <person name="Puginier C."/>
            <person name="Libourel C."/>
            <person name="Otte J."/>
            <person name="Skaloud P."/>
            <person name="Haon M."/>
            <person name="Grisel S."/>
            <person name="Petersen M."/>
            <person name="Berrin J.G."/>
            <person name="Delaux P.M."/>
            <person name="Dal Grande F."/>
            <person name="Keller J."/>
        </authorList>
    </citation>
    <scope>NUCLEOTIDE SEQUENCE [LARGE SCALE GENOMIC DNA]</scope>
    <source>
        <strain evidence="1 2">SAG 2036</strain>
    </source>
</reference>
<protein>
    <recommendedName>
        <fullName evidence="3">F-box domain-containing protein</fullName>
    </recommendedName>
</protein>
<sequence>MYTPVDRTARRPAGVTSAQSLCTQLRYCLGRPRAEEPAKVMTELKKGPISLPDGVWTLILYKLPFHSKVCCERVNRQLRGLLRQPASWQKIDVTLEQLVGVSNMLILRSIMTPAGSWILDRIYKDESQGVTHINLKGHASCIAEGLSVSPVLLGAAPAVHLLHHGCGTPRFPRLQLGPGARA</sequence>
<evidence type="ECO:0000313" key="1">
    <source>
        <dbReference type="EMBL" id="KAK9804505.1"/>
    </source>
</evidence>
<keyword evidence="2" id="KW-1185">Reference proteome</keyword>
<dbReference type="SUPFAM" id="SSF81383">
    <property type="entry name" value="F-box domain"/>
    <property type="match status" value="1"/>
</dbReference>
<dbReference type="EMBL" id="JALJOQ010000050">
    <property type="protein sequence ID" value="KAK9804505.1"/>
    <property type="molecule type" value="Genomic_DNA"/>
</dbReference>
<dbReference type="InterPro" id="IPR036047">
    <property type="entry name" value="F-box-like_dom_sf"/>
</dbReference>
<name>A0AAW1P2I5_9CHLO</name>
<organism evidence="1 2">
    <name type="scientific">Symbiochloris irregularis</name>
    <dbReference type="NCBI Taxonomy" id="706552"/>
    <lineage>
        <taxon>Eukaryota</taxon>
        <taxon>Viridiplantae</taxon>
        <taxon>Chlorophyta</taxon>
        <taxon>core chlorophytes</taxon>
        <taxon>Trebouxiophyceae</taxon>
        <taxon>Trebouxiales</taxon>
        <taxon>Trebouxiaceae</taxon>
        <taxon>Symbiochloris</taxon>
    </lineage>
</organism>
<gene>
    <name evidence="1" type="ORF">WJX73_000729</name>
</gene>